<sequence>MNPFYKIAIDRVNANYLSGWCFRRSRPLEPVRIQCRCGGRVLAETVADRWREDLQALGVHPTGKCGFELLLESPEPRGEKVLLDLFVPGSRIPLLRLSTETFAPAGTDRLLRTVSTFLRRGAGRPILFMHIPKTAGTSFNTLAHSLFAKEGAVAHLELHDQRSYHQLQKSNRFLSGHLPVALWKRHFDLHRADLFTIVREPYGQLHSHLTWLIETGTKPQGSYFLQQNRVIVELGRRLARLDLTSASALQRFVATLDDLEAAFLDNLQTRYFLERETCRRTGPEQVQQALENLDLFTMIGLTEDYPAFVDAFLGHCRLRRPKVGDRLNRSSSPPLFDHRQPDIQAALAPLVNFDIQVYNRIKEKWEP</sequence>
<dbReference type="Gene3D" id="3.40.50.300">
    <property type="entry name" value="P-loop containing nucleotide triphosphate hydrolases"/>
    <property type="match status" value="1"/>
</dbReference>
<protein>
    <recommendedName>
        <fullName evidence="3">Sulfotransferase family protein</fullName>
    </recommendedName>
</protein>
<accession>A0ABN6M798</accession>
<evidence type="ECO:0000313" key="2">
    <source>
        <dbReference type="Proteomes" id="UP000830055"/>
    </source>
</evidence>
<proteinExistence type="predicted"/>
<evidence type="ECO:0008006" key="3">
    <source>
        <dbReference type="Google" id="ProtNLM"/>
    </source>
</evidence>
<keyword evidence="2" id="KW-1185">Reference proteome</keyword>
<name>A0ABN6M798_9BACT</name>
<organism evidence="1 2">
    <name type="scientific">Desulfofustis limnaeus</name>
    <dbReference type="NCBI Taxonomy" id="2740163"/>
    <lineage>
        <taxon>Bacteria</taxon>
        <taxon>Pseudomonadati</taxon>
        <taxon>Thermodesulfobacteriota</taxon>
        <taxon>Desulfobulbia</taxon>
        <taxon>Desulfobulbales</taxon>
        <taxon>Desulfocapsaceae</taxon>
        <taxon>Desulfofustis</taxon>
    </lineage>
</organism>
<evidence type="ECO:0000313" key="1">
    <source>
        <dbReference type="EMBL" id="BDD87448.1"/>
    </source>
</evidence>
<gene>
    <name evidence="1" type="ORF">DPPLL_18130</name>
</gene>
<dbReference type="EMBL" id="AP025516">
    <property type="protein sequence ID" value="BDD87448.1"/>
    <property type="molecule type" value="Genomic_DNA"/>
</dbReference>
<dbReference type="Proteomes" id="UP000830055">
    <property type="component" value="Chromosome"/>
</dbReference>
<dbReference type="InterPro" id="IPR027417">
    <property type="entry name" value="P-loop_NTPase"/>
</dbReference>
<dbReference type="RefSeq" id="WP_284154474.1">
    <property type="nucleotide sequence ID" value="NZ_AP025516.1"/>
</dbReference>
<reference evidence="1 2" key="1">
    <citation type="submission" date="2022-01" db="EMBL/GenBank/DDBJ databases">
        <title>Desulfofustis limnae sp. nov., a novel mesophilic sulfate-reducing bacterium isolated from marsh soil.</title>
        <authorList>
            <person name="Watanabe M."/>
            <person name="Takahashi A."/>
            <person name="Kojima H."/>
            <person name="Fukui M."/>
        </authorList>
    </citation>
    <scope>NUCLEOTIDE SEQUENCE [LARGE SCALE GENOMIC DNA]</scope>
    <source>
        <strain evidence="1 2">PPLL</strain>
    </source>
</reference>